<reference evidence="5 6" key="2">
    <citation type="submission" date="2018-03" db="EMBL/GenBank/DDBJ databases">
        <authorList>
            <person name="Keele B.F."/>
        </authorList>
    </citation>
    <scope>NUCLEOTIDE SEQUENCE [LARGE SCALE GENOMIC DNA]</scope>
    <source>
        <strain evidence="5 6">D13</strain>
    </source>
</reference>
<evidence type="ECO:0000259" key="4">
    <source>
        <dbReference type="PROSITE" id="PS50887"/>
    </source>
</evidence>
<proteinExistence type="predicted"/>
<dbReference type="Gene3D" id="3.30.70.270">
    <property type="match status" value="1"/>
</dbReference>
<dbReference type="InterPro" id="IPR011006">
    <property type="entry name" value="CheY-like_superfamily"/>
</dbReference>
<keyword evidence="1" id="KW-0597">Phosphoprotein</keyword>
<dbReference type="InterPro" id="IPR043128">
    <property type="entry name" value="Rev_trsase/Diguanyl_cyclase"/>
</dbReference>
<reference evidence="5 6" key="1">
    <citation type="submission" date="2018-03" db="EMBL/GenBank/DDBJ databases">
        <title>Ahniella affigens gen. nov., sp. nov., a gammaproteobacterium isolated from sandy soil near a stream.</title>
        <authorList>
            <person name="Ko Y."/>
            <person name="Kim J.-H."/>
        </authorList>
    </citation>
    <scope>NUCLEOTIDE SEQUENCE [LARGE SCALE GENOMIC DNA]</scope>
    <source>
        <strain evidence="5 6">D13</strain>
    </source>
</reference>
<evidence type="ECO:0000259" key="3">
    <source>
        <dbReference type="PROSITE" id="PS50883"/>
    </source>
</evidence>
<organism evidence="5 6">
    <name type="scientific">Ahniella affigens</name>
    <dbReference type="NCBI Taxonomy" id="2021234"/>
    <lineage>
        <taxon>Bacteria</taxon>
        <taxon>Pseudomonadati</taxon>
        <taxon>Pseudomonadota</taxon>
        <taxon>Gammaproteobacteria</taxon>
        <taxon>Lysobacterales</taxon>
        <taxon>Rhodanobacteraceae</taxon>
        <taxon>Ahniella</taxon>
    </lineage>
</organism>
<dbReference type="InterPro" id="IPR001633">
    <property type="entry name" value="EAL_dom"/>
</dbReference>
<dbReference type="PROSITE" id="PS50883">
    <property type="entry name" value="EAL"/>
    <property type="match status" value="1"/>
</dbReference>
<dbReference type="GO" id="GO:0071111">
    <property type="term" value="F:cyclic-guanylate-specific phosphodiesterase activity"/>
    <property type="evidence" value="ECO:0007669"/>
    <property type="project" value="InterPro"/>
</dbReference>
<dbReference type="CDD" id="cd01948">
    <property type="entry name" value="EAL"/>
    <property type="match status" value="1"/>
</dbReference>
<dbReference type="OrthoDB" id="5966285at2"/>
<dbReference type="Gene3D" id="3.20.20.450">
    <property type="entry name" value="EAL domain"/>
    <property type="match status" value="1"/>
</dbReference>
<evidence type="ECO:0000256" key="1">
    <source>
        <dbReference type="PROSITE-ProRule" id="PRU00169"/>
    </source>
</evidence>
<dbReference type="InterPro" id="IPR029787">
    <property type="entry name" value="Nucleotide_cyclase"/>
</dbReference>
<dbReference type="InterPro" id="IPR035919">
    <property type="entry name" value="EAL_sf"/>
</dbReference>
<sequence length="798" mass="86988">MSSSAANLPDQDHIAAQIGVQWRALADNWDQDQAEQLAETIDGCLERAEGDLITRLGDLAAYLATFAETGREPNTAQRIRLTELVDALAKPLPEHVPAVQTVSSEPIVLSKAQARPARARVARNTICLLGVSDALCPGLIASLGERHYDIHAFSDARGLREFLGTTIPGVLMVTAHDLRVIPALATLWRESSAPPSIVAVSTARDLTHRLLAMRMGCAAFFPGPLDAYQIVARVDELLGRQELPPYRVLLVEDDRDLAVQCGHWIASEGMTARIASYGSAAIAALGEFQPDLVLIDATLPDARGIDLVQVIRQQPEQATLPIVLLTTIGDAAERFDAIAAGADEVLVKPLKPRHVIGVIRSRVQRAVWLRSQAEATQARDPKTGFYPRGLVLERIPPRLGTRGSVLLLLAFDDLELVRRSLGSTGLANADVEIGRRIGPMLAPHDLVCALRDGAWLLLMTRERQDALEQVAERLRFSVAEKPFASQGGPISIRASVAVVDLEAETVDVEGAVQAADAGIESAQRRGGDQVYWSDGNTTMPMDPSLAVRAVLSRGLDARHCRAEYRPLVPLKGSLHGQFEFEFYLISTSDLRARAGYTLCTHIAAELGMRNVFERARLREAMRARQDARADRQSLRLTLPMLADWLLDGAELDWLMAQFEERRLSGSGFTFEFPSAELLDHRDALTAAFTRLRAAGVRIGVSDYGRDFAAIHILSSLTVDSVRLDEELVEACASSNSVNPTLQALIRKAHQLGATVTAPAMRSPERAHVLLRLGVDYGIGDAFGPATGSPDFDFNRPLW</sequence>
<feature type="domain" description="GGDEF" evidence="4">
    <location>
        <begin position="402"/>
        <end position="535"/>
    </location>
</feature>
<dbReference type="PANTHER" id="PTHR33121:SF79">
    <property type="entry name" value="CYCLIC DI-GMP PHOSPHODIESTERASE PDED-RELATED"/>
    <property type="match status" value="1"/>
</dbReference>
<dbReference type="Gene3D" id="3.40.50.2300">
    <property type="match status" value="1"/>
</dbReference>
<dbReference type="GO" id="GO:0000160">
    <property type="term" value="P:phosphorelay signal transduction system"/>
    <property type="evidence" value="ECO:0007669"/>
    <property type="project" value="InterPro"/>
</dbReference>
<dbReference type="PROSITE" id="PS50110">
    <property type="entry name" value="RESPONSE_REGULATORY"/>
    <property type="match status" value="1"/>
</dbReference>
<protein>
    <recommendedName>
        <fullName evidence="7">Response regulator receiver protein</fullName>
    </recommendedName>
</protein>
<feature type="domain" description="Response regulatory" evidence="2">
    <location>
        <begin position="247"/>
        <end position="363"/>
    </location>
</feature>
<dbReference type="InterPro" id="IPR050706">
    <property type="entry name" value="Cyclic-di-GMP_PDE-like"/>
</dbReference>
<evidence type="ECO:0000259" key="2">
    <source>
        <dbReference type="PROSITE" id="PS50110"/>
    </source>
</evidence>
<keyword evidence="6" id="KW-1185">Reference proteome</keyword>
<dbReference type="InterPro" id="IPR000160">
    <property type="entry name" value="GGDEF_dom"/>
</dbReference>
<dbReference type="Pfam" id="PF00563">
    <property type="entry name" value="EAL"/>
    <property type="match status" value="1"/>
</dbReference>
<evidence type="ECO:0008006" key="7">
    <source>
        <dbReference type="Google" id="ProtNLM"/>
    </source>
</evidence>
<dbReference type="SUPFAM" id="SSF141868">
    <property type="entry name" value="EAL domain-like"/>
    <property type="match status" value="1"/>
</dbReference>
<dbReference type="EMBL" id="CP027860">
    <property type="protein sequence ID" value="AVP99032.1"/>
    <property type="molecule type" value="Genomic_DNA"/>
</dbReference>
<dbReference type="KEGG" id="xba:C7S18_18435"/>
<dbReference type="PANTHER" id="PTHR33121">
    <property type="entry name" value="CYCLIC DI-GMP PHOSPHODIESTERASE PDEF"/>
    <property type="match status" value="1"/>
</dbReference>
<dbReference type="SMART" id="SM00448">
    <property type="entry name" value="REC"/>
    <property type="match status" value="1"/>
</dbReference>
<evidence type="ECO:0000313" key="6">
    <source>
        <dbReference type="Proteomes" id="UP000241074"/>
    </source>
</evidence>
<name>A0A2P1PW28_9GAMM</name>
<accession>A0A2P1PW28</accession>
<dbReference type="RefSeq" id="WP_106892951.1">
    <property type="nucleotide sequence ID" value="NZ_CP027860.1"/>
</dbReference>
<feature type="domain" description="EAL" evidence="3">
    <location>
        <begin position="544"/>
        <end position="798"/>
    </location>
</feature>
<evidence type="ECO:0000313" key="5">
    <source>
        <dbReference type="EMBL" id="AVP99032.1"/>
    </source>
</evidence>
<dbReference type="PROSITE" id="PS50887">
    <property type="entry name" value="GGDEF"/>
    <property type="match status" value="1"/>
</dbReference>
<dbReference type="SMART" id="SM00052">
    <property type="entry name" value="EAL"/>
    <property type="match status" value="1"/>
</dbReference>
<dbReference type="SMART" id="SM00267">
    <property type="entry name" value="GGDEF"/>
    <property type="match status" value="1"/>
</dbReference>
<gene>
    <name evidence="5" type="ORF">C7S18_18435</name>
</gene>
<dbReference type="SUPFAM" id="SSF55073">
    <property type="entry name" value="Nucleotide cyclase"/>
    <property type="match status" value="1"/>
</dbReference>
<dbReference type="Pfam" id="PF00072">
    <property type="entry name" value="Response_reg"/>
    <property type="match status" value="1"/>
</dbReference>
<feature type="modified residue" description="4-aspartylphosphate" evidence="1">
    <location>
        <position position="296"/>
    </location>
</feature>
<dbReference type="Proteomes" id="UP000241074">
    <property type="component" value="Chromosome"/>
</dbReference>
<dbReference type="SUPFAM" id="SSF52172">
    <property type="entry name" value="CheY-like"/>
    <property type="match status" value="2"/>
</dbReference>
<dbReference type="AlphaFoldDB" id="A0A2P1PW28"/>
<dbReference type="InterPro" id="IPR001789">
    <property type="entry name" value="Sig_transdc_resp-reg_receiver"/>
</dbReference>